<gene>
    <name evidence="2" type="ORF">H9L22_08650</name>
</gene>
<protein>
    <submittedName>
        <fullName evidence="2">Uncharacterized protein</fullName>
    </submittedName>
</protein>
<feature type="compositionally biased region" description="Low complexity" evidence="1">
    <location>
        <begin position="35"/>
        <end position="63"/>
    </location>
</feature>
<evidence type="ECO:0000256" key="1">
    <source>
        <dbReference type="SAM" id="MobiDB-lite"/>
    </source>
</evidence>
<evidence type="ECO:0000313" key="3">
    <source>
        <dbReference type="Proteomes" id="UP000516117"/>
    </source>
</evidence>
<evidence type="ECO:0000313" key="2">
    <source>
        <dbReference type="EMBL" id="QNP57286.1"/>
    </source>
</evidence>
<dbReference type="AlphaFoldDB" id="A0A7H0H9S0"/>
<dbReference type="EMBL" id="CP060789">
    <property type="protein sequence ID" value="QNP57286.1"/>
    <property type="molecule type" value="Genomic_DNA"/>
</dbReference>
<sequence length="76" mass="8211">MTTSQLPPERRLPQPGAMIDRVVAGAETPPSRAGAACWSPSPRASASSPWRSRCHRSSAAARSPSPPIRRARRRLP</sequence>
<reference evidence="2 3" key="1">
    <citation type="submission" date="2020-08" db="EMBL/GenBank/DDBJ databases">
        <title>Genome sequence of Tessaracoccus defluvii JCM 17540T.</title>
        <authorList>
            <person name="Hyun D.-W."/>
            <person name="Bae J.-W."/>
        </authorList>
    </citation>
    <scope>NUCLEOTIDE SEQUENCE [LARGE SCALE GENOMIC DNA]</scope>
    <source>
        <strain evidence="2 3">JCM 17540</strain>
    </source>
</reference>
<feature type="region of interest" description="Disordered" evidence="1">
    <location>
        <begin position="27"/>
        <end position="76"/>
    </location>
</feature>
<proteinExistence type="predicted"/>
<dbReference type="KEGG" id="tdf:H9L22_08650"/>
<keyword evidence="3" id="KW-1185">Reference proteome</keyword>
<accession>A0A7H0H9S0</accession>
<name>A0A7H0H9S0_9ACTN</name>
<dbReference type="RefSeq" id="WP_187722375.1">
    <property type="nucleotide sequence ID" value="NZ_CP060789.1"/>
</dbReference>
<organism evidence="2 3">
    <name type="scientific">Tessaracoccus defluvii</name>
    <dbReference type="NCBI Taxonomy" id="1285901"/>
    <lineage>
        <taxon>Bacteria</taxon>
        <taxon>Bacillati</taxon>
        <taxon>Actinomycetota</taxon>
        <taxon>Actinomycetes</taxon>
        <taxon>Propionibacteriales</taxon>
        <taxon>Propionibacteriaceae</taxon>
        <taxon>Tessaracoccus</taxon>
    </lineage>
</organism>
<dbReference type="Proteomes" id="UP000516117">
    <property type="component" value="Chromosome"/>
</dbReference>